<dbReference type="PANTHER" id="PTHR33221:SF13">
    <property type="entry name" value="TRANSCRIPTIONAL REGULATOR-RELATED"/>
    <property type="match status" value="1"/>
</dbReference>
<dbReference type="Gene3D" id="1.10.10.10">
    <property type="entry name" value="Winged helix-like DNA-binding domain superfamily/Winged helix DNA-binding domain"/>
    <property type="match status" value="1"/>
</dbReference>
<gene>
    <name evidence="1" type="ORF">BCF74_1448</name>
</gene>
<dbReference type="GO" id="GO:0005829">
    <property type="term" value="C:cytosol"/>
    <property type="evidence" value="ECO:0007669"/>
    <property type="project" value="TreeGrafter"/>
</dbReference>
<protein>
    <submittedName>
        <fullName evidence="1">BadM/Rrf2 family transcriptional regulator</fullName>
    </submittedName>
</protein>
<dbReference type="SUPFAM" id="SSF46785">
    <property type="entry name" value="Winged helix' DNA-binding domain"/>
    <property type="match status" value="1"/>
</dbReference>
<dbReference type="InterPro" id="IPR000944">
    <property type="entry name" value="Tscrpt_reg_Rrf2"/>
</dbReference>
<reference evidence="1 2" key="1">
    <citation type="submission" date="2018-03" db="EMBL/GenBank/DDBJ databases">
        <title>Genomic Encyclopedia of Archaeal and Bacterial Type Strains, Phase II (KMG-II): from individual species to whole genera.</title>
        <authorList>
            <person name="Goeker M."/>
        </authorList>
    </citation>
    <scope>NUCLEOTIDE SEQUENCE [LARGE SCALE GENOMIC DNA]</scope>
    <source>
        <strain evidence="1 2">ATCC BAA-1496</strain>
    </source>
</reference>
<dbReference type="Pfam" id="PF02082">
    <property type="entry name" value="Rrf2"/>
    <property type="match status" value="1"/>
</dbReference>
<sequence length="179" mass="19060">MSMIEPQTRIVQHRDMLGPVRMSAGVEWAVHCCVVISQADEPVSAQKLAEFHGVSRTYLAKSLQALSRAGIVRTTEGRAGGYVLALAAGDITVLDIVQAVDGSDPAFRCTEIRQNGPFGAPAEQCTTPCGVAVVMASAERAWRESLRAVSVADLAGHVAKVTDVARQRAVRDWLSSSAD</sequence>
<dbReference type="EMBL" id="PVTI01000044">
    <property type="protein sequence ID" value="PRY49442.1"/>
    <property type="molecule type" value="Genomic_DNA"/>
</dbReference>
<proteinExistence type="predicted"/>
<evidence type="ECO:0000313" key="2">
    <source>
        <dbReference type="Proteomes" id="UP000237822"/>
    </source>
</evidence>
<dbReference type="PROSITE" id="PS51197">
    <property type="entry name" value="HTH_RRF2_2"/>
    <property type="match status" value="1"/>
</dbReference>
<keyword evidence="2" id="KW-1185">Reference proteome</keyword>
<dbReference type="NCBIfam" id="TIGR00738">
    <property type="entry name" value="rrf2_super"/>
    <property type="match status" value="1"/>
</dbReference>
<dbReference type="Proteomes" id="UP000237822">
    <property type="component" value="Unassembled WGS sequence"/>
</dbReference>
<comment type="caution">
    <text evidence="1">The sequence shown here is derived from an EMBL/GenBank/DDBJ whole genome shotgun (WGS) entry which is preliminary data.</text>
</comment>
<organism evidence="1 2">
    <name type="scientific">Knoellia remsis</name>
    <dbReference type="NCBI Taxonomy" id="407159"/>
    <lineage>
        <taxon>Bacteria</taxon>
        <taxon>Bacillati</taxon>
        <taxon>Actinomycetota</taxon>
        <taxon>Actinomycetes</taxon>
        <taxon>Micrococcales</taxon>
        <taxon>Intrasporangiaceae</taxon>
        <taxon>Knoellia</taxon>
    </lineage>
</organism>
<dbReference type="InterPro" id="IPR036388">
    <property type="entry name" value="WH-like_DNA-bd_sf"/>
</dbReference>
<dbReference type="InterPro" id="IPR030489">
    <property type="entry name" value="TR_Rrf2-type_CS"/>
</dbReference>
<name>A0A2T0TUR0_9MICO</name>
<dbReference type="PANTHER" id="PTHR33221">
    <property type="entry name" value="WINGED HELIX-TURN-HELIX TRANSCRIPTIONAL REGULATOR, RRF2 FAMILY"/>
    <property type="match status" value="1"/>
</dbReference>
<dbReference type="InterPro" id="IPR036390">
    <property type="entry name" value="WH_DNA-bd_sf"/>
</dbReference>
<dbReference type="GO" id="GO:0003700">
    <property type="term" value="F:DNA-binding transcription factor activity"/>
    <property type="evidence" value="ECO:0007669"/>
    <property type="project" value="TreeGrafter"/>
</dbReference>
<evidence type="ECO:0000313" key="1">
    <source>
        <dbReference type="EMBL" id="PRY49442.1"/>
    </source>
</evidence>
<accession>A0A2T0TUR0</accession>
<dbReference type="PROSITE" id="PS01332">
    <property type="entry name" value="HTH_RRF2_1"/>
    <property type="match status" value="1"/>
</dbReference>
<dbReference type="AlphaFoldDB" id="A0A2T0TUR0"/>